<dbReference type="InterPro" id="IPR010982">
    <property type="entry name" value="Lambda_DNA-bd_dom_sf"/>
</dbReference>
<dbReference type="EMBL" id="MT144604">
    <property type="protein sequence ID" value="QJH94705.1"/>
    <property type="molecule type" value="Genomic_DNA"/>
</dbReference>
<keyword evidence="2" id="KW-0238">DNA-binding</keyword>
<evidence type="ECO:0000259" key="4">
    <source>
        <dbReference type="PROSITE" id="PS50943"/>
    </source>
</evidence>
<dbReference type="PANTHER" id="PTHR40661:SF3">
    <property type="entry name" value="FELS-1 PROPHAGE TRANSCRIPTIONAL REGULATOR"/>
    <property type="match status" value="1"/>
</dbReference>
<organism evidence="5">
    <name type="scientific">viral metagenome</name>
    <dbReference type="NCBI Taxonomy" id="1070528"/>
    <lineage>
        <taxon>unclassified sequences</taxon>
        <taxon>metagenomes</taxon>
        <taxon>organismal metagenomes</taxon>
    </lineage>
</organism>
<evidence type="ECO:0000313" key="5">
    <source>
        <dbReference type="EMBL" id="QJH94705.1"/>
    </source>
</evidence>
<dbReference type="CDD" id="cd00093">
    <property type="entry name" value="HTH_XRE"/>
    <property type="match status" value="1"/>
</dbReference>
<protein>
    <submittedName>
        <fullName evidence="5">Putative DNA binding, helix-turn-helix domain containing protein</fullName>
    </submittedName>
</protein>
<dbReference type="Pfam" id="PF00717">
    <property type="entry name" value="Peptidase_S24"/>
    <property type="match status" value="1"/>
</dbReference>
<dbReference type="InterPro" id="IPR001387">
    <property type="entry name" value="Cro/C1-type_HTH"/>
</dbReference>
<dbReference type="PROSITE" id="PS50943">
    <property type="entry name" value="HTH_CROC1"/>
    <property type="match status" value="1"/>
</dbReference>
<keyword evidence="1" id="KW-0805">Transcription regulation</keyword>
<dbReference type="SUPFAM" id="SSF47413">
    <property type="entry name" value="lambda repressor-like DNA-binding domains"/>
    <property type="match status" value="1"/>
</dbReference>
<dbReference type="CDD" id="cd06529">
    <property type="entry name" value="S24_LexA-like"/>
    <property type="match status" value="1"/>
</dbReference>
<dbReference type="GO" id="GO:0003677">
    <property type="term" value="F:DNA binding"/>
    <property type="evidence" value="ECO:0007669"/>
    <property type="project" value="UniProtKB-KW"/>
</dbReference>
<dbReference type="Gene3D" id="2.10.109.10">
    <property type="entry name" value="Umud Fragment, subunit A"/>
    <property type="match status" value="1"/>
</dbReference>
<dbReference type="Gene3D" id="1.10.260.40">
    <property type="entry name" value="lambda repressor-like DNA-binding domains"/>
    <property type="match status" value="1"/>
</dbReference>
<dbReference type="SUPFAM" id="SSF51306">
    <property type="entry name" value="LexA/Signal peptidase"/>
    <property type="match status" value="1"/>
</dbReference>
<name>A0A6M3XDJ7_9ZZZZ</name>
<accession>A0A6M3XDJ7</accession>
<dbReference type="InterPro" id="IPR036286">
    <property type="entry name" value="LexA/Signal_pep-like_sf"/>
</dbReference>
<dbReference type="InterPro" id="IPR015927">
    <property type="entry name" value="Peptidase_S24_S26A/B/C"/>
</dbReference>
<keyword evidence="3" id="KW-0804">Transcription</keyword>
<dbReference type="AlphaFoldDB" id="A0A6M3XDJ7"/>
<dbReference type="PANTHER" id="PTHR40661">
    <property type="match status" value="1"/>
</dbReference>
<feature type="domain" description="HTH cro/C1-type" evidence="4">
    <location>
        <begin position="12"/>
        <end position="67"/>
    </location>
</feature>
<dbReference type="SMART" id="SM00530">
    <property type="entry name" value="HTH_XRE"/>
    <property type="match status" value="1"/>
</dbReference>
<gene>
    <name evidence="5" type="ORF">TM448B00292_0042</name>
</gene>
<reference evidence="5" key="1">
    <citation type="submission" date="2020-03" db="EMBL/GenBank/DDBJ databases">
        <title>The deep terrestrial virosphere.</title>
        <authorList>
            <person name="Holmfeldt K."/>
            <person name="Nilsson E."/>
            <person name="Simone D."/>
            <person name="Lopez-Fernandez M."/>
            <person name="Wu X."/>
            <person name="de Brujin I."/>
            <person name="Lundin D."/>
            <person name="Andersson A."/>
            <person name="Bertilsson S."/>
            <person name="Dopson M."/>
        </authorList>
    </citation>
    <scope>NUCLEOTIDE SEQUENCE</scope>
    <source>
        <strain evidence="5">TM448B00292</strain>
    </source>
</reference>
<proteinExistence type="predicted"/>
<sequence>MAISIGHIAATLAARREKLGWSETELAKRAGLNQSTVHRILKGEFQNPQINYIERLTRALGLDMVEVLGLKTPDPERYDSTIGPGPALQNRVPLISWVRAGDLCEAIDLFEPGFADEWLDCPFPHGPSAYCLEVRGLSMSPEYRAGEILLIEPDLSALHNDDVVVRTPDGQVTFKRLQITEDGTYLLALNPEFPNRILHMPDGTQVCGVVTGSWIKRKRR</sequence>
<evidence type="ECO:0000256" key="1">
    <source>
        <dbReference type="ARBA" id="ARBA00023015"/>
    </source>
</evidence>
<dbReference type="InterPro" id="IPR039418">
    <property type="entry name" value="LexA-like"/>
</dbReference>
<evidence type="ECO:0000256" key="2">
    <source>
        <dbReference type="ARBA" id="ARBA00023125"/>
    </source>
</evidence>
<dbReference type="Pfam" id="PF13560">
    <property type="entry name" value="HTH_31"/>
    <property type="match status" value="1"/>
</dbReference>
<evidence type="ECO:0000256" key="3">
    <source>
        <dbReference type="ARBA" id="ARBA00023163"/>
    </source>
</evidence>